<name>A0A1J1I4S2_9DIPT</name>
<evidence type="ECO:0000313" key="2">
    <source>
        <dbReference type="Proteomes" id="UP000183832"/>
    </source>
</evidence>
<accession>A0A1J1I4S2</accession>
<protein>
    <submittedName>
        <fullName evidence="1">CLUMA_CG007421, isoform A</fullName>
    </submittedName>
</protein>
<keyword evidence="2" id="KW-1185">Reference proteome</keyword>
<gene>
    <name evidence="1" type="ORF">CLUMA_CG007421</name>
</gene>
<sequence length="199" mass="22753">MDDSEAQDLSQGSERKFNEMASIAHGQSFMLPTTPFLQSSQLATNFMAQAQCFHISSTTNDCHFQHQFPADHKQYFSNSNKFKNHIMEKYLRGLGDETNNNVTQIMKNNNCELIENNNFTDSLGDNNGSEETNKKPELSKWLESTANFMPSNYNIDFMKNDKRKTSKGNSNSSLCEKELLAAETLVLLKNNFRTKFYNS</sequence>
<dbReference type="AlphaFoldDB" id="A0A1J1I4S2"/>
<evidence type="ECO:0000313" key="1">
    <source>
        <dbReference type="EMBL" id="CRK93894.1"/>
    </source>
</evidence>
<proteinExistence type="predicted"/>
<dbReference type="EMBL" id="CVRI01000038">
    <property type="protein sequence ID" value="CRK93894.1"/>
    <property type="molecule type" value="Genomic_DNA"/>
</dbReference>
<reference evidence="1 2" key="1">
    <citation type="submission" date="2015-04" db="EMBL/GenBank/DDBJ databases">
        <authorList>
            <person name="Syromyatnikov M.Y."/>
            <person name="Popov V.N."/>
        </authorList>
    </citation>
    <scope>NUCLEOTIDE SEQUENCE [LARGE SCALE GENOMIC DNA]</scope>
</reference>
<organism evidence="1 2">
    <name type="scientific">Clunio marinus</name>
    <dbReference type="NCBI Taxonomy" id="568069"/>
    <lineage>
        <taxon>Eukaryota</taxon>
        <taxon>Metazoa</taxon>
        <taxon>Ecdysozoa</taxon>
        <taxon>Arthropoda</taxon>
        <taxon>Hexapoda</taxon>
        <taxon>Insecta</taxon>
        <taxon>Pterygota</taxon>
        <taxon>Neoptera</taxon>
        <taxon>Endopterygota</taxon>
        <taxon>Diptera</taxon>
        <taxon>Nematocera</taxon>
        <taxon>Chironomoidea</taxon>
        <taxon>Chironomidae</taxon>
        <taxon>Clunio</taxon>
    </lineage>
</organism>
<dbReference type="Proteomes" id="UP000183832">
    <property type="component" value="Unassembled WGS sequence"/>
</dbReference>
<dbReference type="OrthoDB" id="21495at2759"/>